<dbReference type="EMBL" id="FWZT01000040">
    <property type="protein sequence ID" value="SMF82228.1"/>
    <property type="molecule type" value="Genomic_DNA"/>
</dbReference>
<evidence type="ECO:0000256" key="2">
    <source>
        <dbReference type="ARBA" id="ARBA00022617"/>
    </source>
</evidence>
<evidence type="ECO:0000259" key="8">
    <source>
        <dbReference type="PROSITE" id="PS51007"/>
    </source>
</evidence>
<evidence type="ECO:0000256" key="4">
    <source>
        <dbReference type="ARBA" id="ARBA00023002"/>
    </source>
</evidence>
<feature type="region of interest" description="Disordered" evidence="7">
    <location>
        <begin position="108"/>
        <end position="131"/>
    </location>
</feature>
<evidence type="ECO:0000256" key="7">
    <source>
        <dbReference type="SAM" id="MobiDB-lite"/>
    </source>
</evidence>
<keyword evidence="10" id="KW-1185">Reference proteome</keyword>
<reference evidence="10" key="1">
    <citation type="submission" date="2017-04" db="EMBL/GenBank/DDBJ databases">
        <authorList>
            <person name="Varghese N."/>
            <person name="Submissions S."/>
        </authorList>
    </citation>
    <scope>NUCLEOTIDE SEQUENCE [LARGE SCALE GENOMIC DNA]</scope>
    <source>
        <strain evidence="10">RKEM611</strain>
    </source>
</reference>
<evidence type="ECO:0000313" key="9">
    <source>
        <dbReference type="EMBL" id="SMF82228.1"/>
    </source>
</evidence>
<dbReference type="OrthoDB" id="9805202at2"/>
<feature type="domain" description="Cytochrome c" evidence="8">
    <location>
        <begin position="284"/>
        <end position="454"/>
    </location>
</feature>
<keyword evidence="4" id="KW-0560">Oxidoreductase</keyword>
<dbReference type="GO" id="GO:0030313">
    <property type="term" value="C:cell envelope"/>
    <property type="evidence" value="ECO:0007669"/>
    <property type="project" value="UniProtKB-SubCell"/>
</dbReference>
<dbReference type="InterPro" id="IPR009056">
    <property type="entry name" value="Cyt_c-like_dom"/>
</dbReference>
<proteinExistence type="predicted"/>
<keyword evidence="3 6" id="KW-0479">Metal-binding</keyword>
<dbReference type="SUPFAM" id="SSF46626">
    <property type="entry name" value="Cytochrome c"/>
    <property type="match status" value="2"/>
</dbReference>
<dbReference type="InterPro" id="IPR051395">
    <property type="entry name" value="Cytochrome_c_Peroxidase/MauG"/>
</dbReference>
<dbReference type="PROSITE" id="PS51007">
    <property type="entry name" value="CYTC"/>
    <property type="match status" value="1"/>
</dbReference>
<dbReference type="GO" id="GO:0046872">
    <property type="term" value="F:metal ion binding"/>
    <property type="evidence" value="ECO:0007669"/>
    <property type="project" value="UniProtKB-KW"/>
</dbReference>
<dbReference type="PANTHER" id="PTHR30600">
    <property type="entry name" value="CYTOCHROME C PEROXIDASE-RELATED"/>
    <property type="match status" value="1"/>
</dbReference>
<dbReference type="GO" id="GO:0020037">
    <property type="term" value="F:heme binding"/>
    <property type="evidence" value="ECO:0007669"/>
    <property type="project" value="InterPro"/>
</dbReference>
<dbReference type="Proteomes" id="UP000192907">
    <property type="component" value="Unassembled WGS sequence"/>
</dbReference>
<evidence type="ECO:0000256" key="6">
    <source>
        <dbReference type="PROSITE-ProRule" id="PRU00433"/>
    </source>
</evidence>
<protein>
    <submittedName>
        <fullName evidence="9">Cytochrome c peroxidase</fullName>
    </submittedName>
</protein>
<evidence type="ECO:0000256" key="1">
    <source>
        <dbReference type="ARBA" id="ARBA00004196"/>
    </source>
</evidence>
<gene>
    <name evidence="9" type="ORF">SAMN06296036_14014</name>
</gene>
<dbReference type="STRING" id="1513793.SAMN06296036_14014"/>
<comment type="subcellular location">
    <subcellularLocation>
        <location evidence="1">Cell envelope</location>
    </subcellularLocation>
</comment>
<keyword evidence="5 6" id="KW-0408">Iron</keyword>
<dbReference type="InterPro" id="IPR004852">
    <property type="entry name" value="Di-haem_cyt_c_peroxidsae"/>
</dbReference>
<dbReference type="InterPro" id="IPR036909">
    <property type="entry name" value="Cyt_c-like_dom_sf"/>
</dbReference>
<keyword evidence="2 6" id="KW-0349">Heme</keyword>
<dbReference type="Gene3D" id="1.10.760.10">
    <property type="entry name" value="Cytochrome c-like domain"/>
    <property type="match status" value="2"/>
</dbReference>
<keyword evidence="9" id="KW-0575">Peroxidase</keyword>
<dbReference type="Pfam" id="PF03150">
    <property type="entry name" value="CCP_MauG"/>
    <property type="match status" value="1"/>
</dbReference>
<sequence length="471" mass="52270">MTIYQYFLRSIVIAGSFSAPVLSLAEASQSNLDLTLKKLIDFHQLKGEPQLAIPKVDIKSPMAQLGKRLFFSPTLSGNNDIACVTCHHPVLGGSDKLPLPVGIDAIDPDKIGPGREQSPKSPEFDGGPNVPRNSLSTFNTVFYSRCMFWDCRVEALGAAPGKNGLDHTTMRTPDTSMGMSRIRAKNLLEAQAAFPVTSNEEMRGFFLDGEDNGLLRRTLAKRFADNPKQWLEDFRKAFEKPKAGKEIITFENIVTAIAAYEASQVFVDNPWKDYVNGDLSALSEDAKKGALLFFQSPSQGGYGCAACHSGDFFTDESFHVTAMPQIGRGKDDGEHEDNDFGRFILSGDPVHKFAFRTPTLLNVEVTTPYGHAGAYKSLRSTIRHMINPQQALLKYDYSLKQLDMKIQNSNAKKNTKEALKQLNHLQANGKSKLKSQPINEKHVDQLLEFLLTLTDPCTKQASCLIDWFLIK</sequence>
<name>A0A1Y6CQK3_9BACT</name>
<evidence type="ECO:0000313" key="10">
    <source>
        <dbReference type="Proteomes" id="UP000192907"/>
    </source>
</evidence>
<organism evidence="9 10">
    <name type="scientific">Pseudobacteriovorax antillogorgiicola</name>
    <dbReference type="NCBI Taxonomy" id="1513793"/>
    <lineage>
        <taxon>Bacteria</taxon>
        <taxon>Pseudomonadati</taxon>
        <taxon>Bdellovibrionota</taxon>
        <taxon>Oligoflexia</taxon>
        <taxon>Oligoflexales</taxon>
        <taxon>Pseudobacteriovoracaceae</taxon>
        <taxon>Pseudobacteriovorax</taxon>
    </lineage>
</organism>
<dbReference type="GO" id="GO:0009055">
    <property type="term" value="F:electron transfer activity"/>
    <property type="evidence" value="ECO:0007669"/>
    <property type="project" value="InterPro"/>
</dbReference>
<dbReference type="RefSeq" id="WP_132326082.1">
    <property type="nucleotide sequence ID" value="NZ_FWZT01000040.1"/>
</dbReference>
<dbReference type="AlphaFoldDB" id="A0A1Y6CQK3"/>
<evidence type="ECO:0000256" key="3">
    <source>
        <dbReference type="ARBA" id="ARBA00022723"/>
    </source>
</evidence>
<dbReference type="GO" id="GO:0004130">
    <property type="term" value="F:cytochrome-c peroxidase activity"/>
    <property type="evidence" value="ECO:0007669"/>
    <property type="project" value="TreeGrafter"/>
</dbReference>
<accession>A0A1Y6CQK3</accession>
<evidence type="ECO:0000256" key="5">
    <source>
        <dbReference type="ARBA" id="ARBA00023004"/>
    </source>
</evidence>